<evidence type="ECO:0000313" key="2">
    <source>
        <dbReference type="EMBL" id="VVC28327.1"/>
    </source>
</evidence>
<organism evidence="2 3">
    <name type="scientific">Cinara cedri</name>
    <dbReference type="NCBI Taxonomy" id="506608"/>
    <lineage>
        <taxon>Eukaryota</taxon>
        <taxon>Metazoa</taxon>
        <taxon>Ecdysozoa</taxon>
        <taxon>Arthropoda</taxon>
        <taxon>Hexapoda</taxon>
        <taxon>Insecta</taxon>
        <taxon>Pterygota</taxon>
        <taxon>Neoptera</taxon>
        <taxon>Paraneoptera</taxon>
        <taxon>Hemiptera</taxon>
        <taxon>Sternorrhyncha</taxon>
        <taxon>Aphidomorpha</taxon>
        <taxon>Aphidoidea</taxon>
        <taxon>Aphididae</taxon>
        <taxon>Lachninae</taxon>
        <taxon>Cinara</taxon>
    </lineage>
</organism>
<sequence>MTRKCLETILQPIQTTSAVGRGGSGADADAVSIRDEQASKTRSARNASMSGGLSRPAMTAWTFAGSFWSRRSVSWRVFPERWKTDVRDGGCDRMITSSSPIWRVTPKHEV</sequence>
<evidence type="ECO:0000256" key="1">
    <source>
        <dbReference type="SAM" id="MobiDB-lite"/>
    </source>
</evidence>
<name>A0A5E4MA86_9HEMI</name>
<evidence type="ECO:0000313" key="3">
    <source>
        <dbReference type="Proteomes" id="UP000325440"/>
    </source>
</evidence>
<reference evidence="2 3" key="1">
    <citation type="submission" date="2019-08" db="EMBL/GenBank/DDBJ databases">
        <authorList>
            <person name="Alioto T."/>
            <person name="Alioto T."/>
            <person name="Gomez Garrido J."/>
        </authorList>
    </citation>
    <scope>NUCLEOTIDE SEQUENCE [LARGE SCALE GENOMIC DNA]</scope>
</reference>
<proteinExistence type="predicted"/>
<dbReference type="Proteomes" id="UP000325440">
    <property type="component" value="Unassembled WGS sequence"/>
</dbReference>
<gene>
    <name evidence="2" type="ORF">CINCED_3A003811</name>
</gene>
<dbReference type="EMBL" id="CABPRJ010000479">
    <property type="protein sequence ID" value="VVC28327.1"/>
    <property type="molecule type" value="Genomic_DNA"/>
</dbReference>
<dbReference type="AlphaFoldDB" id="A0A5E4MA86"/>
<protein>
    <submittedName>
        <fullName evidence="2">Uncharacterized protein</fullName>
    </submittedName>
</protein>
<feature type="region of interest" description="Disordered" evidence="1">
    <location>
        <begin position="17"/>
        <end position="53"/>
    </location>
</feature>
<keyword evidence="3" id="KW-1185">Reference proteome</keyword>
<accession>A0A5E4MA86</accession>
<feature type="compositionally biased region" description="Polar residues" evidence="1">
    <location>
        <begin position="40"/>
        <end position="51"/>
    </location>
</feature>